<gene>
    <name evidence="2" type="ORF">GEOBRER4_n1663</name>
</gene>
<keyword evidence="1" id="KW-1133">Transmembrane helix</keyword>
<accession>A0A7R7IYR9</accession>
<evidence type="ECO:0000313" key="3">
    <source>
        <dbReference type="Proteomes" id="UP000515472"/>
    </source>
</evidence>
<organism evidence="2 3">
    <name type="scientific">Citrifermentans bremense</name>
    <dbReference type="NCBI Taxonomy" id="60035"/>
    <lineage>
        <taxon>Bacteria</taxon>
        <taxon>Pseudomonadati</taxon>
        <taxon>Thermodesulfobacteriota</taxon>
        <taxon>Desulfuromonadia</taxon>
        <taxon>Geobacterales</taxon>
        <taxon>Geobacteraceae</taxon>
        <taxon>Citrifermentans</taxon>
    </lineage>
</organism>
<sequence length="103" mass="11422">MKLPYATKTTAMMSGMSLAVMLSTGEHLTGPVSALFSITGAIWFPVSIAVFVHGKQTIEYKIQSLRGERPYIDIPKDITPRALIWFSSTLATAWALSRWFEKG</sequence>
<proteinExistence type="predicted"/>
<keyword evidence="3" id="KW-1185">Reference proteome</keyword>
<keyword evidence="1" id="KW-0812">Transmembrane</keyword>
<reference evidence="2 3" key="1">
    <citation type="submission" date="2020-06" db="EMBL/GenBank/DDBJ databases">
        <title>Interaction of electrochemicaly active bacteria, Geobacter bremensis R4 on different carbon anode.</title>
        <authorList>
            <person name="Meng L."/>
            <person name="Yoshida N."/>
        </authorList>
    </citation>
    <scope>NUCLEOTIDE SEQUENCE [LARGE SCALE GENOMIC DNA]</scope>
    <source>
        <strain evidence="2 3">R4</strain>
    </source>
</reference>
<feature type="transmembrane region" description="Helical" evidence="1">
    <location>
        <begin position="32"/>
        <end position="52"/>
    </location>
</feature>
<keyword evidence="1" id="KW-0472">Membrane</keyword>
<dbReference type="Proteomes" id="UP000515472">
    <property type="component" value="Chromosome"/>
</dbReference>
<dbReference type="AlphaFoldDB" id="A0A7R7IYR9"/>
<protein>
    <submittedName>
        <fullName evidence="2">Uncharacterized protein</fullName>
    </submittedName>
</protein>
<evidence type="ECO:0000256" key="1">
    <source>
        <dbReference type="SAM" id="Phobius"/>
    </source>
</evidence>
<evidence type="ECO:0000313" key="2">
    <source>
        <dbReference type="EMBL" id="BCO11338.1"/>
    </source>
</evidence>
<dbReference type="RefSeq" id="WP_185244966.1">
    <property type="nucleotide sequence ID" value="NZ_AP023213.1"/>
</dbReference>
<dbReference type="EMBL" id="AP023213">
    <property type="protein sequence ID" value="BCO11338.1"/>
    <property type="molecule type" value="Genomic_DNA"/>
</dbReference>
<name>A0A7R7IYR9_9BACT</name>